<keyword evidence="6" id="KW-0227">DNA damage</keyword>
<dbReference type="GO" id="GO:0035539">
    <property type="term" value="F:8-oxo-7,8-dihydrodeoxyguanosine triphosphate pyrophosphatase activity"/>
    <property type="evidence" value="ECO:0007669"/>
    <property type="project" value="UniProtKB-EC"/>
</dbReference>
<evidence type="ECO:0000259" key="12">
    <source>
        <dbReference type="PROSITE" id="PS51462"/>
    </source>
</evidence>
<dbReference type="PRINTS" id="PR00502">
    <property type="entry name" value="NUDIXFAMILY"/>
</dbReference>
<dbReference type="PANTHER" id="PTHR47707">
    <property type="entry name" value="8-OXO-DGTP DIPHOSPHATASE"/>
    <property type="match status" value="1"/>
</dbReference>
<dbReference type="InterPro" id="IPR000086">
    <property type="entry name" value="NUDIX_hydrolase_dom"/>
</dbReference>
<dbReference type="GO" id="GO:0044715">
    <property type="term" value="F:8-oxo-dGDP phosphatase activity"/>
    <property type="evidence" value="ECO:0007669"/>
    <property type="project" value="TreeGrafter"/>
</dbReference>
<dbReference type="PROSITE" id="PS51462">
    <property type="entry name" value="NUDIX"/>
    <property type="match status" value="1"/>
</dbReference>
<dbReference type="InterPro" id="IPR047127">
    <property type="entry name" value="MutT-like"/>
</dbReference>
<evidence type="ECO:0000256" key="3">
    <source>
        <dbReference type="ARBA" id="ARBA00022457"/>
    </source>
</evidence>
<comment type="cofactor">
    <cofactor evidence="1">
        <name>Mg(2+)</name>
        <dbReference type="ChEBI" id="CHEBI:18420"/>
    </cofactor>
</comment>
<dbReference type="AlphaFoldDB" id="A0A644XD73"/>
<dbReference type="InterPro" id="IPR020476">
    <property type="entry name" value="Nudix_hydrolase"/>
</dbReference>
<dbReference type="EC" id="3.6.1.55" evidence="11"/>
<name>A0A644XD73_9ZZZZ</name>
<evidence type="ECO:0000256" key="1">
    <source>
        <dbReference type="ARBA" id="ARBA00001946"/>
    </source>
</evidence>
<keyword evidence="8" id="KW-0460">Magnesium</keyword>
<accession>A0A644XD73</accession>
<reference evidence="13" key="1">
    <citation type="submission" date="2019-08" db="EMBL/GenBank/DDBJ databases">
        <authorList>
            <person name="Kucharzyk K."/>
            <person name="Murdoch R.W."/>
            <person name="Higgins S."/>
            <person name="Loffler F."/>
        </authorList>
    </citation>
    <scope>NUCLEOTIDE SEQUENCE</scope>
</reference>
<comment type="caution">
    <text evidence="13">The sequence shown here is derived from an EMBL/GenBank/DDBJ whole genome shotgun (WGS) entry which is preliminary data.</text>
</comment>
<evidence type="ECO:0000313" key="13">
    <source>
        <dbReference type="EMBL" id="MPM14186.1"/>
    </source>
</evidence>
<dbReference type="GO" id="GO:0006260">
    <property type="term" value="P:DNA replication"/>
    <property type="evidence" value="ECO:0007669"/>
    <property type="project" value="UniProtKB-KW"/>
</dbReference>
<dbReference type="EMBL" id="VSSQ01002239">
    <property type="protein sequence ID" value="MPM14186.1"/>
    <property type="molecule type" value="Genomic_DNA"/>
</dbReference>
<evidence type="ECO:0000256" key="2">
    <source>
        <dbReference type="ARBA" id="ARBA00005582"/>
    </source>
</evidence>
<evidence type="ECO:0000256" key="9">
    <source>
        <dbReference type="ARBA" id="ARBA00023204"/>
    </source>
</evidence>
<keyword evidence="4" id="KW-0235">DNA replication</keyword>
<dbReference type="GO" id="GO:0044716">
    <property type="term" value="F:8-oxo-GDP phosphatase activity"/>
    <property type="evidence" value="ECO:0007669"/>
    <property type="project" value="TreeGrafter"/>
</dbReference>
<comment type="similarity">
    <text evidence="2">Belongs to the Nudix hydrolase family.</text>
</comment>
<comment type="catalytic activity">
    <reaction evidence="10">
        <text>8-oxo-dGTP + H2O = 8-oxo-dGMP + diphosphate + H(+)</text>
        <dbReference type="Rhea" id="RHEA:31575"/>
        <dbReference type="ChEBI" id="CHEBI:15377"/>
        <dbReference type="ChEBI" id="CHEBI:15378"/>
        <dbReference type="ChEBI" id="CHEBI:33019"/>
        <dbReference type="ChEBI" id="CHEBI:63224"/>
        <dbReference type="ChEBI" id="CHEBI:77896"/>
        <dbReference type="EC" id="3.6.1.55"/>
    </reaction>
</comment>
<evidence type="ECO:0000256" key="10">
    <source>
        <dbReference type="ARBA" id="ARBA00035861"/>
    </source>
</evidence>
<dbReference type="Pfam" id="PF14815">
    <property type="entry name" value="NUDIX_4"/>
    <property type="match status" value="1"/>
</dbReference>
<keyword evidence="7 13" id="KW-0378">Hydrolase</keyword>
<dbReference type="SUPFAM" id="SSF55811">
    <property type="entry name" value="Nudix"/>
    <property type="match status" value="1"/>
</dbReference>
<dbReference type="Gene3D" id="3.90.79.10">
    <property type="entry name" value="Nucleoside Triphosphate Pyrophosphohydrolase"/>
    <property type="match status" value="1"/>
</dbReference>
<dbReference type="InterPro" id="IPR029119">
    <property type="entry name" value="MutY_C"/>
</dbReference>
<evidence type="ECO:0000256" key="11">
    <source>
        <dbReference type="ARBA" id="ARBA00038905"/>
    </source>
</evidence>
<keyword evidence="9" id="KW-0234">DNA repair</keyword>
<protein>
    <recommendedName>
        <fullName evidence="11">8-oxo-dGTP diphosphatase</fullName>
        <ecNumber evidence="11">3.6.1.55</ecNumber>
    </recommendedName>
</protein>
<dbReference type="InterPro" id="IPR015797">
    <property type="entry name" value="NUDIX_hydrolase-like_dom_sf"/>
</dbReference>
<feature type="domain" description="Nudix hydrolase" evidence="12">
    <location>
        <begin position="1"/>
        <end position="125"/>
    </location>
</feature>
<keyword evidence="5" id="KW-0479">Metal-binding</keyword>
<gene>
    <name evidence="13" type="primary">nudG_8</name>
    <name evidence="13" type="ORF">SDC9_60546</name>
</gene>
<evidence type="ECO:0000256" key="7">
    <source>
        <dbReference type="ARBA" id="ARBA00022801"/>
    </source>
</evidence>
<evidence type="ECO:0000256" key="4">
    <source>
        <dbReference type="ARBA" id="ARBA00022705"/>
    </source>
</evidence>
<evidence type="ECO:0000256" key="6">
    <source>
        <dbReference type="ARBA" id="ARBA00022763"/>
    </source>
</evidence>
<keyword evidence="3" id="KW-0515">Mutator protein</keyword>
<dbReference type="PANTHER" id="PTHR47707:SF1">
    <property type="entry name" value="NUDIX HYDROLASE FAMILY PROTEIN"/>
    <property type="match status" value="1"/>
</dbReference>
<evidence type="ECO:0000256" key="8">
    <source>
        <dbReference type="ARBA" id="ARBA00022842"/>
    </source>
</evidence>
<dbReference type="CDD" id="cd03425">
    <property type="entry name" value="NUDIX_MutT_NudA_like"/>
    <property type="match status" value="1"/>
</dbReference>
<dbReference type="GO" id="GO:0006281">
    <property type="term" value="P:DNA repair"/>
    <property type="evidence" value="ECO:0007669"/>
    <property type="project" value="UniProtKB-KW"/>
</dbReference>
<evidence type="ECO:0000256" key="5">
    <source>
        <dbReference type="ARBA" id="ARBA00022723"/>
    </source>
</evidence>
<sequence length="128" mass="14343">MIEVVAALIRNGDKFLICRRPADKARPLLWEFVGGKVEPGETPEEALVRECREELAVTLSVGDVFMDVVHEYPDIAIHLTVFNASIAEGTPRKIEHSDIRWITPGDIPHYEFCPADADILEQMMAEGL</sequence>
<organism evidence="13">
    <name type="scientific">bioreactor metagenome</name>
    <dbReference type="NCBI Taxonomy" id="1076179"/>
    <lineage>
        <taxon>unclassified sequences</taxon>
        <taxon>metagenomes</taxon>
        <taxon>ecological metagenomes</taxon>
    </lineage>
</organism>
<proteinExistence type="inferred from homology"/>
<dbReference type="GO" id="GO:0008413">
    <property type="term" value="F:8-oxo-7,8-dihydroguanosine triphosphate pyrophosphatase activity"/>
    <property type="evidence" value="ECO:0007669"/>
    <property type="project" value="TreeGrafter"/>
</dbReference>
<dbReference type="GO" id="GO:0046872">
    <property type="term" value="F:metal ion binding"/>
    <property type="evidence" value="ECO:0007669"/>
    <property type="project" value="UniProtKB-KW"/>
</dbReference>